<feature type="domain" description="Extradiol ring-cleavage dioxygenase class III enzyme subunit B" evidence="6">
    <location>
        <begin position="23"/>
        <end position="271"/>
    </location>
</feature>
<name>C6XP51_HIRBI</name>
<dbReference type="PIRSF" id="PIRSF006157">
    <property type="entry name" value="Doxgns_DODA"/>
    <property type="match status" value="1"/>
</dbReference>
<evidence type="ECO:0000256" key="4">
    <source>
        <dbReference type="ARBA" id="ARBA00022833"/>
    </source>
</evidence>
<keyword evidence="8" id="KW-1185">Reference proteome</keyword>
<dbReference type="Pfam" id="PF02900">
    <property type="entry name" value="LigB"/>
    <property type="match status" value="1"/>
</dbReference>
<dbReference type="Proteomes" id="UP000002745">
    <property type="component" value="Chromosome"/>
</dbReference>
<dbReference type="CDD" id="cd07363">
    <property type="entry name" value="45_DOPA_Dioxygenase"/>
    <property type="match status" value="1"/>
</dbReference>
<evidence type="ECO:0000256" key="5">
    <source>
        <dbReference type="ARBA" id="ARBA00023002"/>
    </source>
</evidence>
<comment type="similarity">
    <text evidence="2">Belongs to the DODA-type extradiol aromatic ring-opening dioxygenase family.</text>
</comment>
<gene>
    <name evidence="7" type="ordered locus">Hbal_2556</name>
</gene>
<dbReference type="RefSeq" id="WP_015828381.1">
    <property type="nucleotide sequence ID" value="NC_012982.1"/>
</dbReference>
<dbReference type="HOGENOM" id="CLU_046582_0_0_5"/>
<dbReference type="Gene3D" id="3.40.830.10">
    <property type="entry name" value="LigB-like"/>
    <property type="match status" value="1"/>
</dbReference>
<comment type="cofactor">
    <cofactor evidence="1">
        <name>Zn(2+)</name>
        <dbReference type="ChEBI" id="CHEBI:29105"/>
    </cofactor>
</comment>
<protein>
    <submittedName>
        <fullName evidence="7">Extradiol ring-cleavage dioxygenase class III protein subunit B</fullName>
    </submittedName>
</protein>
<dbReference type="PANTHER" id="PTHR30096:SF0">
    <property type="entry name" value="4,5-DOPA DIOXYGENASE EXTRADIOL-LIKE PROTEIN"/>
    <property type="match status" value="1"/>
</dbReference>
<dbReference type="EMBL" id="CP001678">
    <property type="protein sequence ID" value="ACT60231.1"/>
    <property type="molecule type" value="Genomic_DNA"/>
</dbReference>
<dbReference type="PANTHER" id="PTHR30096">
    <property type="entry name" value="4,5-DOPA DIOXYGENASE EXTRADIOL-LIKE PROTEIN"/>
    <property type="match status" value="1"/>
</dbReference>
<evidence type="ECO:0000256" key="2">
    <source>
        <dbReference type="ARBA" id="ARBA00007581"/>
    </source>
</evidence>
<dbReference type="GO" id="GO:0016702">
    <property type="term" value="F:oxidoreductase activity, acting on single donors with incorporation of molecular oxygen, incorporation of two atoms of oxygen"/>
    <property type="evidence" value="ECO:0007669"/>
    <property type="project" value="UniProtKB-ARBA"/>
</dbReference>
<proteinExistence type="inferred from homology"/>
<evidence type="ECO:0000313" key="8">
    <source>
        <dbReference type="Proteomes" id="UP000002745"/>
    </source>
</evidence>
<dbReference type="InterPro" id="IPR004183">
    <property type="entry name" value="Xdiol_dOase_suB"/>
</dbReference>
<dbReference type="STRING" id="582402.Hbal_2556"/>
<dbReference type="InterPro" id="IPR014436">
    <property type="entry name" value="Extradiol_dOase_DODA"/>
</dbReference>
<keyword evidence="3" id="KW-0479">Metal-binding</keyword>
<keyword evidence="4" id="KW-0862">Zinc</keyword>
<organism evidence="7 8">
    <name type="scientific">Hirschia baltica (strain ATCC 49814 / DSM 5838 / IFAM 1418)</name>
    <dbReference type="NCBI Taxonomy" id="582402"/>
    <lineage>
        <taxon>Bacteria</taxon>
        <taxon>Pseudomonadati</taxon>
        <taxon>Pseudomonadota</taxon>
        <taxon>Alphaproteobacteria</taxon>
        <taxon>Hyphomonadales</taxon>
        <taxon>Hyphomonadaceae</taxon>
        <taxon>Hirschia</taxon>
    </lineage>
</organism>
<evidence type="ECO:0000256" key="1">
    <source>
        <dbReference type="ARBA" id="ARBA00001947"/>
    </source>
</evidence>
<dbReference type="KEGG" id="hba:Hbal_2556"/>
<accession>C6XP51</accession>
<sequence>MENTNSTASPRMPSLFIPHGGGPCFFMDWTLMGGKADTWNKTKSWLESIPSFLPRKPKAILIITAHWEEKVFTVSAAPKPQMIFDYSGFPPHTYELSFPAPGHPELAHKVTDLLSKAGIASKIDEERGFDHGVFIPLLVAFPDADIPVVSMSVCSNLDPQQHIEAGKALESLRDEDVLIIASGMSYHNMRAFFTPAATSPSIKFDKWLTDSLTHTKRSDRENALSNWQSGDAALNAHPREEHFIPLMVALGAGGEDIGQKVFSDSVMEATISGFRFG</sequence>
<keyword evidence="7" id="KW-0223">Dioxygenase</keyword>
<dbReference type="SUPFAM" id="SSF53213">
    <property type="entry name" value="LigB-like"/>
    <property type="match status" value="1"/>
</dbReference>
<evidence type="ECO:0000259" key="6">
    <source>
        <dbReference type="Pfam" id="PF02900"/>
    </source>
</evidence>
<dbReference type="GO" id="GO:0008270">
    <property type="term" value="F:zinc ion binding"/>
    <property type="evidence" value="ECO:0007669"/>
    <property type="project" value="InterPro"/>
</dbReference>
<dbReference type="GO" id="GO:0008198">
    <property type="term" value="F:ferrous iron binding"/>
    <property type="evidence" value="ECO:0007669"/>
    <property type="project" value="InterPro"/>
</dbReference>
<evidence type="ECO:0000313" key="7">
    <source>
        <dbReference type="EMBL" id="ACT60231.1"/>
    </source>
</evidence>
<evidence type="ECO:0000256" key="3">
    <source>
        <dbReference type="ARBA" id="ARBA00022723"/>
    </source>
</evidence>
<dbReference type="AlphaFoldDB" id="C6XP51"/>
<keyword evidence="5" id="KW-0560">Oxidoreductase</keyword>
<reference evidence="8" key="1">
    <citation type="journal article" date="2011" name="J. Bacteriol.">
        <title>Genome sequences of eight morphologically diverse alphaproteobacteria.</title>
        <authorList>
            <consortium name="US DOE Joint Genome Institute"/>
            <person name="Brown P.J."/>
            <person name="Kysela D.T."/>
            <person name="Buechlein A."/>
            <person name="Hemmerich C."/>
            <person name="Brun Y.V."/>
        </authorList>
    </citation>
    <scope>NUCLEOTIDE SEQUENCE [LARGE SCALE GENOMIC DNA]</scope>
    <source>
        <strain evidence="8">ATCC 49814 / DSM 5838 / IFAM 1418</strain>
    </source>
</reference>
<dbReference type="eggNOG" id="COG3384">
    <property type="taxonomic scope" value="Bacteria"/>
</dbReference>